<evidence type="ECO:0000313" key="2">
    <source>
        <dbReference type="EMBL" id="GAA4992292.1"/>
    </source>
</evidence>
<organism evidence="2 3">
    <name type="scientific">Yinghuangia aomiensis</name>
    <dbReference type="NCBI Taxonomy" id="676205"/>
    <lineage>
        <taxon>Bacteria</taxon>
        <taxon>Bacillati</taxon>
        <taxon>Actinomycetota</taxon>
        <taxon>Actinomycetes</taxon>
        <taxon>Kitasatosporales</taxon>
        <taxon>Streptomycetaceae</taxon>
        <taxon>Yinghuangia</taxon>
    </lineage>
</organism>
<reference evidence="3" key="1">
    <citation type="journal article" date="2019" name="Int. J. Syst. Evol. Microbiol.">
        <title>The Global Catalogue of Microorganisms (GCM) 10K type strain sequencing project: providing services to taxonomists for standard genome sequencing and annotation.</title>
        <authorList>
            <consortium name="The Broad Institute Genomics Platform"/>
            <consortium name="The Broad Institute Genome Sequencing Center for Infectious Disease"/>
            <person name="Wu L."/>
            <person name="Ma J."/>
        </authorList>
    </citation>
    <scope>NUCLEOTIDE SEQUENCE [LARGE SCALE GENOMIC DNA]</scope>
    <source>
        <strain evidence="3">JCM 17986</strain>
    </source>
</reference>
<sequence length="68" mass="7453">MTDPDAWYFCLKHHTAEQGAGCRALDRLGPYPDRAAAGHALESTAEHTREEDAKDAAWEDGAGPERQT</sequence>
<name>A0ABP9IBH8_9ACTN</name>
<proteinExistence type="predicted"/>
<dbReference type="Proteomes" id="UP001500466">
    <property type="component" value="Unassembled WGS sequence"/>
</dbReference>
<protein>
    <submittedName>
        <fullName evidence="2">Uncharacterized protein</fullName>
    </submittedName>
</protein>
<dbReference type="RefSeq" id="WP_345680416.1">
    <property type="nucleotide sequence ID" value="NZ_BAABHS010000046.1"/>
</dbReference>
<dbReference type="EMBL" id="BAABHS010000046">
    <property type="protein sequence ID" value="GAA4992292.1"/>
    <property type="molecule type" value="Genomic_DNA"/>
</dbReference>
<comment type="caution">
    <text evidence="2">The sequence shown here is derived from an EMBL/GenBank/DDBJ whole genome shotgun (WGS) entry which is preliminary data.</text>
</comment>
<feature type="compositionally biased region" description="Basic and acidic residues" evidence="1">
    <location>
        <begin position="44"/>
        <end position="57"/>
    </location>
</feature>
<feature type="region of interest" description="Disordered" evidence="1">
    <location>
        <begin position="35"/>
        <end position="68"/>
    </location>
</feature>
<keyword evidence="3" id="KW-1185">Reference proteome</keyword>
<evidence type="ECO:0000256" key="1">
    <source>
        <dbReference type="SAM" id="MobiDB-lite"/>
    </source>
</evidence>
<accession>A0ABP9IBH8</accession>
<gene>
    <name evidence="2" type="ORF">GCM10023205_75970</name>
</gene>
<evidence type="ECO:0000313" key="3">
    <source>
        <dbReference type="Proteomes" id="UP001500466"/>
    </source>
</evidence>